<name>A0AAI9TG75_PENTH</name>
<reference evidence="2" key="1">
    <citation type="submission" date="2015-06" db="EMBL/GenBank/DDBJ databases">
        <authorList>
            <person name="Nguyen H."/>
        </authorList>
    </citation>
    <scope>NUCLEOTIDE SEQUENCE</scope>
    <source>
        <strain evidence="2">DAOM 180753</strain>
    </source>
</reference>
<evidence type="ECO:0000313" key="3">
    <source>
        <dbReference type="Proteomes" id="UP001227192"/>
    </source>
</evidence>
<evidence type="ECO:0000256" key="1">
    <source>
        <dbReference type="SAM" id="MobiDB-lite"/>
    </source>
</evidence>
<feature type="compositionally biased region" description="Polar residues" evidence="1">
    <location>
        <begin position="1"/>
        <end position="15"/>
    </location>
</feature>
<accession>A0AAI9TG75</accession>
<gene>
    <name evidence="2" type="ORF">VN97_g7541</name>
</gene>
<feature type="region of interest" description="Disordered" evidence="1">
    <location>
        <begin position="1"/>
        <end position="22"/>
    </location>
</feature>
<keyword evidence="3" id="KW-1185">Reference proteome</keyword>
<comment type="caution">
    <text evidence="2">The sequence shown here is derived from an EMBL/GenBank/DDBJ whole genome shotgun (WGS) entry which is preliminary data.</text>
</comment>
<evidence type="ECO:0000313" key="2">
    <source>
        <dbReference type="EMBL" id="KAJ9485809.1"/>
    </source>
</evidence>
<dbReference type="Proteomes" id="UP001227192">
    <property type="component" value="Unassembled WGS sequence"/>
</dbReference>
<sequence length="72" mass="8187">MTKDTSTTPALSQPTEPAPTSPYYGMYGHYWKLNRDVSPTKWIQESKKLCACDEHQASQWPMEHAIIVSEST</sequence>
<dbReference type="EMBL" id="LACB01000245">
    <property type="protein sequence ID" value="KAJ9485809.1"/>
    <property type="molecule type" value="Genomic_DNA"/>
</dbReference>
<protein>
    <submittedName>
        <fullName evidence="2">Uncharacterized protein</fullName>
    </submittedName>
</protein>
<organism evidence="2 3">
    <name type="scientific">Penicillium thymicola</name>
    <dbReference type="NCBI Taxonomy" id="293382"/>
    <lineage>
        <taxon>Eukaryota</taxon>
        <taxon>Fungi</taxon>
        <taxon>Dikarya</taxon>
        <taxon>Ascomycota</taxon>
        <taxon>Pezizomycotina</taxon>
        <taxon>Eurotiomycetes</taxon>
        <taxon>Eurotiomycetidae</taxon>
        <taxon>Eurotiales</taxon>
        <taxon>Aspergillaceae</taxon>
        <taxon>Penicillium</taxon>
    </lineage>
</organism>
<proteinExistence type="predicted"/>
<reference evidence="2" key="2">
    <citation type="journal article" date="2016" name="Fungal Biol.">
        <title>Ochratoxin A production by Penicillium thymicola.</title>
        <authorList>
            <person name="Nguyen H.D.T."/>
            <person name="McMullin D.R."/>
            <person name="Ponomareva E."/>
            <person name="Riley R."/>
            <person name="Pomraning K.R."/>
            <person name="Baker S.E."/>
            <person name="Seifert K.A."/>
        </authorList>
    </citation>
    <scope>NUCLEOTIDE SEQUENCE</scope>
    <source>
        <strain evidence="2">DAOM 180753</strain>
    </source>
</reference>
<dbReference type="AlphaFoldDB" id="A0AAI9TG75"/>